<dbReference type="CDD" id="cd13314">
    <property type="entry name" value="PH_Rpn13"/>
    <property type="match status" value="1"/>
</dbReference>
<dbReference type="PANTHER" id="PTHR12225">
    <property type="entry name" value="ADHESION REGULATING MOLECULE 1 110 KDA CELL MEMBRANE GLYCOPROTEIN"/>
    <property type="match status" value="1"/>
</dbReference>
<proteinExistence type="inferred from homology"/>
<comment type="similarity">
    <text evidence="3">Belongs to the ADRM1 family.</text>
</comment>
<evidence type="ECO:0000256" key="3">
    <source>
        <dbReference type="ARBA" id="ARBA00009216"/>
    </source>
</evidence>
<evidence type="ECO:0000256" key="1">
    <source>
        <dbReference type="ARBA" id="ARBA00004123"/>
    </source>
</evidence>
<evidence type="ECO:0000259" key="8">
    <source>
        <dbReference type="PROSITE" id="PS51917"/>
    </source>
</evidence>
<evidence type="ECO:0000313" key="10">
    <source>
        <dbReference type="Proteomes" id="UP001166674"/>
    </source>
</evidence>
<dbReference type="InterPro" id="IPR006773">
    <property type="entry name" value="Rpn13/ADRM1"/>
</dbReference>
<dbReference type="Gene3D" id="2.30.29.70">
    <property type="entry name" value="Proteasomal ubiquitin receptor Rpn13/ADRM1"/>
    <property type="match status" value="1"/>
</dbReference>
<dbReference type="InterPro" id="IPR044868">
    <property type="entry name" value="Rpn13/ADRM1_Pru"/>
</dbReference>
<dbReference type="Proteomes" id="UP001166674">
    <property type="component" value="Unassembled WGS sequence"/>
</dbReference>
<gene>
    <name evidence="9" type="ORF">SUZIE_111500</name>
</gene>
<dbReference type="AlphaFoldDB" id="A0AA41MG36"/>
<dbReference type="GO" id="GO:0008541">
    <property type="term" value="C:proteasome regulatory particle, lid subcomplex"/>
    <property type="evidence" value="ECO:0007669"/>
    <property type="project" value="TreeGrafter"/>
</dbReference>
<dbReference type="Pfam" id="PF04683">
    <property type="entry name" value="Rpn13_ADRM1_Pru"/>
    <property type="match status" value="1"/>
</dbReference>
<feature type="region of interest" description="Disordered" evidence="7">
    <location>
        <begin position="182"/>
        <end position="225"/>
    </location>
</feature>
<name>A0AA41MG36_SCICA</name>
<evidence type="ECO:0000256" key="4">
    <source>
        <dbReference type="ARBA" id="ARBA00022490"/>
    </source>
</evidence>
<dbReference type="GO" id="GO:0070628">
    <property type="term" value="F:proteasome binding"/>
    <property type="evidence" value="ECO:0007669"/>
    <property type="project" value="TreeGrafter"/>
</dbReference>
<reference evidence="9" key="1">
    <citation type="submission" date="2020-03" db="EMBL/GenBank/DDBJ databases">
        <title>Studies in the Genomics of Life Span.</title>
        <authorList>
            <person name="Glass D."/>
        </authorList>
    </citation>
    <scope>NUCLEOTIDE SEQUENCE</scope>
    <source>
        <strain evidence="9">SUZIE</strain>
        <tissue evidence="9">Muscle</tissue>
    </source>
</reference>
<feature type="domain" description="Pru" evidence="8">
    <location>
        <begin position="17"/>
        <end position="130"/>
    </location>
</feature>
<evidence type="ECO:0000256" key="6">
    <source>
        <dbReference type="ARBA" id="ARBA00023242"/>
    </source>
</evidence>
<dbReference type="InterPro" id="IPR038633">
    <property type="entry name" value="Rpn13/ADRM1_Pru_sf"/>
</dbReference>
<organism evidence="9 10">
    <name type="scientific">Sciurus carolinensis</name>
    <name type="common">Eastern gray squirrel</name>
    <dbReference type="NCBI Taxonomy" id="30640"/>
    <lineage>
        <taxon>Eukaryota</taxon>
        <taxon>Metazoa</taxon>
        <taxon>Chordata</taxon>
        <taxon>Craniata</taxon>
        <taxon>Vertebrata</taxon>
        <taxon>Euteleostomi</taxon>
        <taxon>Mammalia</taxon>
        <taxon>Eutheria</taxon>
        <taxon>Euarchontoglires</taxon>
        <taxon>Glires</taxon>
        <taxon>Rodentia</taxon>
        <taxon>Sciuromorpha</taxon>
        <taxon>Sciuridae</taxon>
        <taxon>Sciurinae</taxon>
        <taxon>Sciurini</taxon>
        <taxon>Sciurus</taxon>
    </lineage>
</organism>
<keyword evidence="5" id="KW-0647">Proteasome</keyword>
<dbReference type="GO" id="GO:0005634">
    <property type="term" value="C:nucleus"/>
    <property type="evidence" value="ECO:0007669"/>
    <property type="project" value="UniProtKB-SubCell"/>
</dbReference>
<dbReference type="GO" id="GO:0061133">
    <property type="term" value="F:endopeptidase activator activity"/>
    <property type="evidence" value="ECO:0007669"/>
    <property type="project" value="TreeGrafter"/>
</dbReference>
<keyword evidence="4" id="KW-0963">Cytoplasm</keyword>
<protein>
    <submittedName>
        <fullName evidence="9">Proteasomal ubiquitin receptor ADRM1</fullName>
    </submittedName>
</protein>
<evidence type="ECO:0000313" key="9">
    <source>
        <dbReference type="EMBL" id="MBZ3871150.1"/>
    </source>
</evidence>
<dbReference type="GO" id="GO:0005737">
    <property type="term" value="C:cytoplasm"/>
    <property type="evidence" value="ECO:0007669"/>
    <property type="project" value="UniProtKB-SubCell"/>
</dbReference>
<evidence type="ECO:0000256" key="5">
    <source>
        <dbReference type="ARBA" id="ARBA00022942"/>
    </source>
</evidence>
<dbReference type="FunFam" id="2.30.29.70:FF:000001">
    <property type="entry name" value="Proteasomal ubiquitin receptor ADRM1"/>
    <property type="match status" value="1"/>
</dbReference>
<comment type="caution">
    <text evidence="9">The sequence shown here is derived from an EMBL/GenBank/DDBJ whole genome shotgun (WGS) entry which is preliminary data.</text>
</comment>
<dbReference type="PANTHER" id="PTHR12225:SF0">
    <property type="entry name" value="PROTEASOMAL UBIQUITIN RECEPTOR ADRM1"/>
    <property type="match status" value="1"/>
</dbReference>
<dbReference type="EMBL" id="JAATJV010162200">
    <property type="protein sequence ID" value="MBZ3871150.1"/>
    <property type="molecule type" value="Genomic_DNA"/>
</dbReference>
<dbReference type="PROSITE" id="PS51917">
    <property type="entry name" value="PRU"/>
    <property type="match status" value="1"/>
</dbReference>
<feature type="compositionally biased region" description="Basic and acidic residues" evidence="7">
    <location>
        <begin position="182"/>
        <end position="194"/>
    </location>
</feature>
<comment type="subcellular location">
    <subcellularLocation>
        <location evidence="2">Cytoplasm</location>
    </subcellularLocation>
    <subcellularLocation>
        <location evidence="1">Nucleus</location>
    </subcellularLocation>
</comment>
<evidence type="ECO:0000256" key="2">
    <source>
        <dbReference type="ARBA" id="ARBA00004496"/>
    </source>
</evidence>
<keyword evidence="10" id="KW-1185">Reference proteome</keyword>
<sequence>MMTSGALFPSLVPGFRGSSEYLVEFQAGKMSLKGTTVTPDKQKGLVYIRQTDNSLIHFCRKDRTSGTVEDDFIIFPDDCDFKHVPQRPSGKVSVLKFKAGSKQLFFWMQEPKTHQVEEHCWEVNEYLNNHPHMPGALGASGSGGHEPSALGGEAGLQSLLGNMRHSQLMQLMDQRALGDWVAPKEGDAKDKKDDEEAMSLDCDGHGRGAACSRGGAPTSSFLQTS</sequence>
<accession>A0AA41MG36</accession>
<keyword evidence="9" id="KW-0675">Receptor</keyword>
<evidence type="ECO:0000256" key="7">
    <source>
        <dbReference type="SAM" id="MobiDB-lite"/>
    </source>
</evidence>
<keyword evidence="6" id="KW-0539">Nucleus</keyword>